<accession>A0ABR6RQX7</accession>
<keyword evidence="2" id="KW-0255">Endonuclease</keyword>
<keyword evidence="2" id="KW-0540">Nuclease</keyword>
<organism evidence="2 3">
    <name type="scientific">Kluyvera sichuanensis</name>
    <dbReference type="NCBI Taxonomy" id="2725494"/>
    <lineage>
        <taxon>Bacteria</taxon>
        <taxon>Pseudomonadati</taxon>
        <taxon>Pseudomonadota</taxon>
        <taxon>Gammaproteobacteria</taxon>
        <taxon>Enterobacterales</taxon>
        <taxon>Enterobacteriaceae</taxon>
        <taxon>Kluyvera</taxon>
    </lineage>
</organism>
<dbReference type="InterPro" id="IPR003615">
    <property type="entry name" value="HNH_nuc"/>
</dbReference>
<evidence type="ECO:0000313" key="2">
    <source>
        <dbReference type="EMBL" id="MBC1185533.1"/>
    </source>
</evidence>
<evidence type="ECO:0000259" key="1">
    <source>
        <dbReference type="Pfam" id="PF13391"/>
    </source>
</evidence>
<dbReference type="Proteomes" id="UP000607331">
    <property type="component" value="Unassembled WGS sequence"/>
</dbReference>
<protein>
    <submittedName>
        <fullName evidence="2">HNH endonuclease</fullName>
    </submittedName>
</protein>
<feature type="domain" description="HNH nuclease" evidence="1">
    <location>
        <begin position="369"/>
        <end position="417"/>
    </location>
</feature>
<dbReference type="GO" id="GO:0004519">
    <property type="term" value="F:endonuclease activity"/>
    <property type="evidence" value="ECO:0007669"/>
    <property type="project" value="UniProtKB-KW"/>
</dbReference>
<evidence type="ECO:0000313" key="3">
    <source>
        <dbReference type="Proteomes" id="UP000607331"/>
    </source>
</evidence>
<keyword evidence="3" id="KW-1185">Reference proteome</keyword>
<dbReference type="RefSeq" id="WP_185667271.1">
    <property type="nucleotide sequence ID" value="NZ_JABBJF010000004.1"/>
</dbReference>
<gene>
    <name evidence="2" type="ORF">HII27_07350</name>
</gene>
<comment type="caution">
    <text evidence="2">The sequence shown here is derived from an EMBL/GenBank/DDBJ whole genome shotgun (WGS) entry which is preliminary data.</text>
</comment>
<reference evidence="2 3" key="1">
    <citation type="submission" date="2020-04" db="EMBL/GenBank/DDBJ databases">
        <title>The draft genome of Kluyvera sichuanensis strain SCKS090646.</title>
        <authorList>
            <person name="Wei L."/>
            <person name="Liu L."/>
            <person name="Feng Y."/>
            <person name="Zong Z."/>
        </authorList>
    </citation>
    <scope>NUCLEOTIDE SEQUENCE [LARGE SCALE GENOMIC DNA]</scope>
    <source>
        <strain evidence="2 3">090646</strain>
    </source>
</reference>
<proteinExistence type="predicted"/>
<sequence length="472" mass="53063">MAKKKKAKTKAKTITLAQKRANERAEAIRIGVQKALSELRVNEGYASYKAIAQYIRTRLNKGFSLEAITRDLRESHLYKKAQQAENRKRWDVVIRNAFSRLGITSRHPNYDKVRSLVNGLAETNLTAEDVAAKLDAHPVVTESRRLYIERRAEMERQIDSGIEERKKTRVDMREVLAYLAKKNGTTYVPPAEREDVQPVDVVPRHKAPRTLTGAGAITTAHKNPRTYDLPNLQMKNPQVNKSGMVRAVKLVGARLPEFRQYLYKHRDSGLAADALAVRFMGMSKPPVVKAEPEKVPVVELVPEVVQEPQPAPQPEPIAVKPEPVQRKEPAPVLTLPTRSKREGHEVTVTSRPDQADFAAAVRRNCFDRCVITGASLRQRTEAAHLVEHSAGGLDHYSNGLLLRVDLHRLFDAGIIAICPETLTVHVNPAALADDPDLQQYHSKPIAELRRAIDPANLVARWERFQRMNKEAV</sequence>
<dbReference type="Pfam" id="PF13391">
    <property type="entry name" value="HNH_2"/>
    <property type="match status" value="1"/>
</dbReference>
<keyword evidence="2" id="KW-0378">Hydrolase</keyword>
<dbReference type="EMBL" id="JABBJF010000004">
    <property type="protein sequence ID" value="MBC1185533.1"/>
    <property type="molecule type" value="Genomic_DNA"/>
</dbReference>
<name>A0ABR6RQX7_9ENTR</name>